<dbReference type="EMBL" id="ASSJ01000003">
    <property type="protein sequence ID" value="ERN43077.1"/>
    <property type="molecule type" value="Genomic_DNA"/>
</dbReference>
<sequence>MLVLPSLSFYGRTEEALEFYRDALGAETTFLMRFADSPLAKETEASDRQLIFHATFRINETKFMATDVGYDDPDTDVSGSRVSFVLRLDSVQRATEMFEALADDGHIVLPLASSGFTSLYGVVTDRFGLSWKINVDKEGR</sequence>
<dbReference type="RefSeq" id="WP_022603823.1">
    <property type="nucleotide sequence ID" value="NZ_ASSJ01000003.1"/>
</dbReference>
<proteinExistence type="predicted"/>
<dbReference type="InParanoid" id="U5DQG4"/>
<gene>
    <name evidence="2" type="ORF">KR51_00001370</name>
</gene>
<name>U5DQG4_9CHRO</name>
<dbReference type="CDD" id="cd06588">
    <property type="entry name" value="PhnB_like"/>
    <property type="match status" value="1"/>
</dbReference>
<evidence type="ECO:0000313" key="2">
    <source>
        <dbReference type="EMBL" id="ERN43077.1"/>
    </source>
</evidence>
<evidence type="ECO:0000313" key="3">
    <source>
        <dbReference type="Proteomes" id="UP000016960"/>
    </source>
</evidence>
<comment type="caution">
    <text evidence="2">The sequence shown here is derived from an EMBL/GenBank/DDBJ whole genome shotgun (WGS) entry which is preliminary data.</text>
</comment>
<reference evidence="2 3" key="1">
    <citation type="submission" date="2013-05" db="EMBL/GenBank/DDBJ databases">
        <title>Draft genome sequence of Rubidibacter lacunae KORDI 51-2.</title>
        <authorList>
            <person name="Choi D.H."/>
            <person name="Noh J.H."/>
            <person name="Kwon K.-K."/>
            <person name="Lee J.-H."/>
            <person name="Ryu J.-Y."/>
        </authorList>
    </citation>
    <scope>NUCLEOTIDE SEQUENCE [LARGE SCALE GENOMIC DNA]</scope>
    <source>
        <strain evidence="2 3">KORDI 51-2</strain>
    </source>
</reference>
<dbReference type="eggNOG" id="COG2764">
    <property type="taxonomic scope" value="Bacteria"/>
</dbReference>
<dbReference type="STRING" id="582515.KR51_00001370"/>
<dbReference type="SUPFAM" id="SSF54593">
    <property type="entry name" value="Glyoxalase/Bleomycin resistance protein/Dihydroxybiphenyl dioxygenase"/>
    <property type="match status" value="1"/>
</dbReference>
<protein>
    <recommendedName>
        <fullName evidence="1">PhnB-like domain-containing protein</fullName>
    </recommendedName>
</protein>
<dbReference type="PANTHER" id="PTHR33990:SF1">
    <property type="entry name" value="PROTEIN YJDN"/>
    <property type="match status" value="1"/>
</dbReference>
<dbReference type="OrthoDB" id="9795306at2"/>
<dbReference type="InterPro" id="IPR029068">
    <property type="entry name" value="Glyas_Bleomycin-R_OHBP_Dase"/>
</dbReference>
<dbReference type="Gene3D" id="3.10.180.10">
    <property type="entry name" value="2,3-Dihydroxybiphenyl 1,2-Dioxygenase, domain 1"/>
    <property type="match status" value="1"/>
</dbReference>
<evidence type="ECO:0000259" key="1">
    <source>
        <dbReference type="Pfam" id="PF06983"/>
    </source>
</evidence>
<accession>U5DQG4</accession>
<dbReference type="Proteomes" id="UP000016960">
    <property type="component" value="Unassembled WGS sequence"/>
</dbReference>
<feature type="domain" description="PhnB-like" evidence="1">
    <location>
        <begin position="4"/>
        <end position="133"/>
    </location>
</feature>
<organism evidence="2 3">
    <name type="scientific">Rubidibacter lacunae KORDI 51-2</name>
    <dbReference type="NCBI Taxonomy" id="582515"/>
    <lineage>
        <taxon>Bacteria</taxon>
        <taxon>Bacillati</taxon>
        <taxon>Cyanobacteriota</taxon>
        <taxon>Cyanophyceae</taxon>
        <taxon>Oscillatoriophycideae</taxon>
        <taxon>Chroococcales</taxon>
        <taxon>Aphanothecaceae</taxon>
        <taxon>Rubidibacter</taxon>
    </lineage>
</organism>
<dbReference type="Pfam" id="PF06983">
    <property type="entry name" value="3-dmu-9_3-mt"/>
    <property type="match status" value="1"/>
</dbReference>
<keyword evidence="3" id="KW-1185">Reference proteome</keyword>
<dbReference type="AlphaFoldDB" id="U5DQG4"/>
<dbReference type="InterPro" id="IPR028973">
    <property type="entry name" value="PhnB-like"/>
</dbReference>
<dbReference type="PANTHER" id="PTHR33990">
    <property type="entry name" value="PROTEIN YJDN-RELATED"/>
    <property type="match status" value="1"/>
</dbReference>